<evidence type="ECO:0000313" key="2">
    <source>
        <dbReference type="Proteomes" id="UP001470230"/>
    </source>
</evidence>
<sequence>MQLENDDTIREEFIKVRLMVMNVSGFKDIDYEENYGIINISDGAISKYDLTENFPTRTRL</sequence>
<accession>A0ABR2JEY2</accession>
<dbReference type="Proteomes" id="UP001470230">
    <property type="component" value="Unassembled WGS sequence"/>
</dbReference>
<reference evidence="1 2" key="1">
    <citation type="submission" date="2024-04" db="EMBL/GenBank/DDBJ databases">
        <title>Tritrichomonas musculus Genome.</title>
        <authorList>
            <person name="Alves-Ferreira E."/>
            <person name="Grigg M."/>
            <person name="Lorenzi H."/>
            <person name="Galac M."/>
        </authorList>
    </citation>
    <scope>NUCLEOTIDE SEQUENCE [LARGE SCALE GENOMIC DNA]</scope>
    <source>
        <strain evidence="1 2">EAF2021</strain>
    </source>
</reference>
<dbReference type="EMBL" id="JAPFFF010000012">
    <property type="protein sequence ID" value="KAK8876152.1"/>
    <property type="molecule type" value="Genomic_DNA"/>
</dbReference>
<gene>
    <name evidence="1" type="ORF">M9Y10_006341</name>
</gene>
<name>A0ABR2JEY2_9EUKA</name>
<organism evidence="1 2">
    <name type="scientific">Tritrichomonas musculus</name>
    <dbReference type="NCBI Taxonomy" id="1915356"/>
    <lineage>
        <taxon>Eukaryota</taxon>
        <taxon>Metamonada</taxon>
        <taxon>Parabasalia</taxon>
        <taxon>Tritrichomonadida</taxon>
        <taxon>Tritrichomonadidae</taxon>
        <taxon>Tritrichomonas</taxon>
    </lineage>
</organism>
<protein>
    <submittedName>
        <fullName evidence="1">Uncharacterized protein</fullName>
    </submittedName>
</protein>
<evidence type="ECO:0000313" key="1">
    <source>
        <dbReference type="EMBL" id="KAK8876152.1"/>
    </source>
</evidence>
<comment type="caution">
    <text evidence="1">The sequence shown here is derived from an EMBL/GenBank/DDBJ whole genome shotgun (WGS) entry which is preliminary data.</text>
</comment>
<keyword evidence="2" id="KW-1185">Reference proteome</keyword>
<proteinExistence type="predicted"/>